<dbReference type="PaxDb" id="224325-AF_1044"/>
<dbReference type="SUPFAM" id="SSF50341">
    <property type="entry name" value="CheW-like"/>
    <property type="match status" value="1"/>
</dbReference>
<dbReference type="STRING" id="224325.AF_1044"/>
<keyword evidence="6" id="KW-1185">Reference proteome</keyword>
<dbReference type="EnsemblBacteria" id="AAB90206">
    <property type="protein sequence ID" value="AAB90206"/>
    <property type="gene ID" value="AF_1044"/>
</dbReference>
<dbReference type="eggNOG" id="arCOG02395">
    <property type="taxonomic scope" value="Archaea"/>
</dbReference>
<dbReference type="EMBL" id="AE000782">
    <property type="protein sequence ID" value="AAB90206.1"/>
    <property type="molecule type" value="Genomic_DNA"/>
</dbReference>
<dbReference type="GO" id="GO:0005829">
    <property type="term" value="C:cytosol"/>
    <property type="evidence" value="ECO:0007669"/>
    <property type="project" value="TreeGrafter"/>
</dbReference>
<evidence type="ECO:0000313" key="6">
    <source>
        <dbReference type="Proteomes" id="UP000002199"/>
    </source>
</evidence>
<sequence>MLVQQSEGVIKGSETVQVIVFNLGDERYGVDISQVREIIRPTQITRIPNAPDFVEGVINLRGQITTIINLRKRFGMEPKPIDNNTRIIVVEFDNAVIGMMVDTVNEVKYLSTADIEALPNIITAREEAKFLKGVGKLPDGLLIMIDLNKVLSEDEVERLR</sequence>
<feature type="domain" description="CheW-like" evidence="4">
    <location>
        <begin position="15"/>
        <end position="156"/>
    </location>
</feature>
<dbReference type="FunFam" id="2.40.50.180:FF:000002">
    <property type="entry name" value="Chemotaxis protein CheW"/>
    <property type="match status" value="1"/>
</dbReference>
<dbReference type="Proteomes" id="UP000002199">
    <property type="component" value="Chromosome"/>
</dbReference>
<dbReference type="Pfam" id="PF01584">
    <property type="entry name" value="CheW"/>
    <property type="match status" value="1"/>
</dbReference>
<dbReference type="KEGG" id="afu:AF_1044"/>
<dbReference type="Gene3D" id="2.40.50.180">
    <property type="entry name" value="CheA-289, Domain 4"/>
    <property type="match status" value="1"/>
</dbReference>
<dbReference type="CDD" id="cd00732">
    <property type="entry name" value="CheW"/>
    <property type="match status" value="1"/>
</dbReference>
<keyword evidence="2" id="KW-0963">Cytoplasm</keyword>
<dbReference type="GO" id="GO:0007165">
    <property type="term" value="P:signal transduction"/>
    <property type="evidence" value="ECO:0007669"/>
    <property type="project" value="InterPro"/>
</dbReference>
<dbReference type="PIR" id="D69380">
    <property type="entry name" value="D69380"/>
</dbReference>
<proteinExistence type="predicted"/>
<evidence type="ECO:0000256" key="3">
    <source>
        <dbReference type="ARBA" id="ARBA00022500"/>
    </source>
</evidence>
<dbReference type="InterPro" id="IPR039315">
    <property type="entry name" value="CheW"/>
</dbReference>
<keyword evidence="3" id="KW-0145">Chemotaxis</keyword>
<dbReference type="AlphaFoldDB" id="O29218"/>
<evidence type="ECO:0000313" key="5">
    <source>
        <dbReference type="EMBL" id="AAB90206.1"/>
    </source>
</evidence>
<dbReference type="RefSeq" id="WP_010878544.1">
    <property type="nucleotide sequence ID" value="NC_000917.1"/>
</dbReference>
<evidence type="ECO:0000259" key="4">
    <source>
        <dbReference type="PROSITE" id="PS50851"/>
    </source>
</evidence>
<dbReference type="OrthoDB" id="115049at2157"/>
<dbReference type="PANTHER" id="PTHR22617">
    <property type="entry name" value="CHEMOTAXIS SENSOR HISTIDINE KINASE-RELATED"/>
    <property type="match status" value="1"/>
</dbReference>
<protein>
    <submittedName>
        <fullName evidence="5">Purine-binding chemotaxis protein (CheW)</fullName>
    </submittedName>
</protein>
<dbReference type="InterPro" id="IPR002545">
    <property type="entry name" value="CheW-lke_dom"/>
</dbReference>
<name>O29218_ARCFU</name>
<dbReference type="Gene3D" id="2.30.30.40">
    <property type="entry name" value="SH3 Domains"/>
    <property type="match status" value="1"/>
</dbReference>
<dbReference type="SMART" id="SM00260">
    <property type="entry name" value="CheW"/>
    <property type="match status" value="1"/>
</dbReference>
<dbReference type="GeneID" id="24794652"/>
<evidence type="ECO:0000256" key="1">
    <source>
        <dbReference type="ARBA" id="ARBA00004496"/>
    </source>
</evidence>
<dbReference type="PhylomeDB" id="O29218"/>
<evidence type="ECO:0000256" key="2">
    <source>
        <dbReference type="ARBA" id="ARBA00022490"/>
    </source>
</evidence>
<organism evidence="5 6">
    <name type="scientific">Archaeoglobus fulgidus (strain ATCC 49558 / DSM 4304 / JCM 9628 / NBRC 100126 / VC-16)</name>
    <dbReference type="NCBI Taxonomy" id="224325"/>
    <lineage>
        <taxon>Archaea</taxon>
        <taxon>Methanobacteriati</taxon>
        <taxon>Methanobacteriota</taxon>
        <taxon>Archaeoglobi</taxon>
        <taxon>Archaeoglobales</taxon>
        <taxon>Archaeoglobaceae</taxon>
        <taxon>Archaeoglobus</taxon>
    </lineage>
</organism>
<dbReference type="HOGENOM" id="CLU_048995_1_2_2"/>
<dbReference type="InterPro" id="IPR036061">
    <property type="entry name" value="CheW-like_dom_sf"/>
</dbReference>
<reference evidence="5 6" key="1">
    <citation type="journal article" date="1997" name="Nature">
        <title>The complete genome sequence of the hyperthermophilic, sulphate-reducing archaeon Archaeoglobus fulgidus.</title>
        <authorList>
            <person name="Klenk H.P."/>
            <person name="Clayton R.A."/>
            <person name="Tomb J."/>
            <person name="White O."/>
            <person name="Nelson K.E."/>
            <person name="Ketchum K.A."/>
            <person name="Dodson R.J."/>
            <person name="Gwinn M."/>
            <person name="Hickey E.K."/>
            <person name="Peterson J.D."/>
            <person name="Richardson D.L."/>
            <person name="Kerlavage A.R."/>
            <person name="Graham D.E."/>
            <person name="Kyrpides N.C."/>
            <person name="Fleischmann R.D."/>
            <person name="Quackenbush J."/>
            <person name="Lee N.H."/>
            <person name="Sutton G.G."/>
            <person name="Gill S."/>
            <person name="Kirkness E.F."/>
            <person name="Dougherty B.A."/>
            <person name="McKenney K."/>
            <person name="Adams M.D."/>
            <person name="Loftus B."/>
            <person name="Peterson S."/>
            <person name="Reich C.I."/>
            <person name="McNeil L.K."/>
            <person name="Badger J.H."/>
            <person name="Glodek A."/>
            <person name="Zhou L."/>
            <person name="Overbeek R."/>
            <person name="Gocayne J.D."/>
            <person name="Weidman J.F."/>
            <person name="McDonald L."/>
            <person name="Utterback T."/>
            <person name="Cotton M.D."/>
            <person name="Spriggs T."/>
            <person name="Artiach P."/>
            <person name="Kaine B.P."/>
            <person name="Sykes S.M."/>
            <person name="Sadow P.W."/>
            <person name="D'Andrea K.P."/>
            <person name="Bowman C."/>
            <person name="Fujii C."/>
            <person name="Garland S.A."/>
            <person name="Mason T.M."/>
            <person name="Olsen G.J."/>
            <person name="Fraser C.M."/>
            <person name="Smith H.O."/>
            <person name="Woese C.R."/>
            <person name="Venter J.C."/>
        </authorList>
    </citation>
    <scope>NUCLEOTIDE SEQUENCE [LARGE SCALE GENOMIC DNA]</scope>
    <source>
        <strain evidence="6">ATCC 49558 / DSM 4304 / JCM 9628 / NBRC 100126 / VC-16</strain>
    </source>
</reference>
<comment type="subcellular location">
    <subcellularLocation>
        <location evidence="1">Cytoplasm</location>
    </subcellularLocation>
</comment>
<accession>O29218</accession>
<dbReference type="PANTHER" id="PTHR22617:SF23">
    <property type="entry name" value="CHEMOTAXIS PROTEIN CHEW"/>
    <property type="match status" value="1"/>
</dbReference>
<dbReference type="GO" id="GO:0006935">
    <property type="term" value="P:chemotaxis"/>
    <property type="evidence" value="ECO:0007669"/>
    <property type="project" value="UniProtKB-KW"/>
</dbReference>
<gene>
    <name evidence="5" type="ordered locus">AF_1044</name>
</gene>
<dbReference type="PROSITE" id="PS50851">
    <property type="entry name" value="CHEW"/>
    <property type="match status" value="1"/>
</dbReference>